<proteinExistence type="predicted"/>
<dbReference type="AlphaFoldDB" id="A0A9P6IVT4"/>
<dbReference type="Proteomes" id="UP000749646">
    <property type="component" value="Unassembled WGS sequence"/>
</dbReference>
<organism evidence="1 2">
    <name type="scientific">Modicella reniformis</name>
    <dbReference type="NCBI Taxonomy" id="1440133"/>
    <lineage>
        <taxon>Eukaryota</taxon>
        <taxon>Fungi</taxon>
        <taxon>Fungi incertae sedis</taxon>
        <taxon>Mucoromycota</taxon>
        <taxon>Mortierellomycotina</taxon>
        <taxon>Mortierellomycetes</taxon>
        <taxon>Mortierellales</taxon>
        <taxon>Mortierellaceae</taxon>
        <taxon>Modicella</taxon>
    </lineage>
</organism>
<evidence type="ECO:0000313" key="1">
    <source>
        <dbReference type="EMBL" id="KAF9949613.1"/>
    </source>
</evidence>
<protein>
    <submittedName>
        <fullName evidence="1">Uncharacterized protein</fullName>
    </submittedName>
</protein>
<sequence>MFGPPPQTASTVTSRLLEEYALNPESRLEVVKSCNPGTRESYLLQLRQLSQELQSSATAITDEKIQQAVDFLHQAVTSIPTPLTAAEIDQFRTQFALLGFLVKPILLQTHLQFNLDKVTQLTSKFHTFVKDDSTLNKSKLESFCDRLPTALDESMISTKAMISRTMDDLNWHIYATNVPALAWPLLLAEPKMEDLLIQTVAPPYLLNLFRMMQVGCSPKSLEIIEQADIARIDELVAKVVLRLYKEKLLSFAETNTTQLKRLTRAQLEMISVWEPSVMTDEGFVGLLEKRILPREFATPEEKSHGVVHREWLERMIVFVNTLAPKFNRHKLSVYLMSLEFDLAKGVMDKQKFLRQVSYIAIPRNHNSNTLKTLESSFVVNFAMDGKLEYWSDRVQPASKSRDEEVVKEYISHFIRLEKSVTDYEPYFDLNTYLNPVLARVMLTCGDQNVHEWSRMLLYPENLTKLTEQTIIKFAHDNPESFLPSDPVVFKLKVKNAKRVLVRVFEVKTLEYLLQYTGTVGQDLNLDGLTPNWEHNITLDHPPLEIRDLLIELPELAGRRGSFVMDVISNGENSSAYFTKGYLDYIERQSVAGHVLTIIDENQQKISEDIGVWLGGFHYKANEDGNIVIPYGRTLGSTKDTIFITHKEFTSRRSFKRSQETYEMLLSYHVNHESLMGGSTAKVLLRPIVKICSADVICPVDLLEQVVLEVIPVTQRVPQQCLILRSTTPIGQSTTSKSQKISLGWNLRFLRRSRISPQEHLKS</sequence>
<reference evidence="1" key="1">
    <citation type="journal article" date="2020" name="Fungal Divers.">
        <title>Resolving the Mortierellaceae phylogeny through synthesis of multi-gene phylogenetics and phylogenomics.</title>
        <authorList>
            <person name="Vandepol N."/>
            <person name="Liber J."/>
            <person name="Desiro A."/>
            <person name="Na H."/>
            <person name="Kennedy M."/>
            <person name="Barry K."/>
            <person name="Grigoriev I.V."/>
            <person name="Miller A.N."/>
            <person name="O'Donnell K."/>
            <person name="Stajich J.E."/>
            <person name="Bonito G."/>
        </authorList>
    </citation>
    <scope>NUCLEOTIDE SEQUENCE</scope>
    <source>
        <strain evidence="1">MES-2147</strain>
    </source>
</reference>
<comment type="caution">
    <text evidence="1">The sequence shown here is derived from an EMBL/GenBank/DDBJ whole genome shotgun (WGS) entry which is preliminary data.</text>
</comment>
<dbReference type="OrthoDB" id="2430848at2759"/>
<evidence type="ECO:0000313" key="2">
    <source>
        <dbReference type="Proteomes" id="UP000749646"/>
    </source>
</evidence>
<keyword evidence="2" id="KW-1185">Reference proteome</keyword>
<accession>A0A9P6IVT4</accession>
<gene>
    <name evidence="1" type="ORF">BGZ65_007193</name>
</gene>
<name>A0A9P6IVT4_9FUNG</name>
<dbReference type="EMBL" id="JAAAHW010007274">
    <property type="protein sequence ID" value="KAF9949613.1"/>
    <property type="molecule type" value="Genomic_DNA"/>
</dbReference>